<protein>
    <submittedName>
        <fullName evidence="1">Uncharacterized protein</fullName>
    </submittedName>
</protein>
<name>A0ACB8BK82_9AGAM</name>
<gene>
    <name evidence="1" type="ORF">BV22DRAFT_1010124</name>
</gene>
<evidence type="ECO:0000313" key="1">
    <source>
        <dbReference type="EMBL" id="KAH7926004.1"/>
    </source>
</evidence>
<proteinExistence type="predicted"/>
<sequence>MSPSAPHSPSVVDPDEEGYHGDVDVDGEEAAFRARTKRRISALENELEDARSTSKKQRNEEASVVNRGRVIRRLVSMFDSVGDMVAENDRRADMLDTDEDLVTEPTRDEDRLYSSFKELLVCLPWLRRRLLSDSPDELETLYKQLRKGADGARGDDTSNLKQAVVTWLTASFHPLTPPIRPAGKEGRGFAHDVTGKLLCPAEYQWSLAATKNKIRDRDPDFLVTAHSWPMFLYRDYTYDATDIESGLLQSALMVKAYKHLFTSPSSARDVEGDGDGADMIVSTGRRSDQATRKHLRFALSNARSWRSYDGDFDYPDFYNNIVDFFEIAPNAAAATRVKELLRWWNRKVFGRDRPMTLTDEMVGNFSVGRMAAQRSARDGVSP</sequence>
<organism evidence="1 2">
    <name type="scientific">Leucogyrophana mollusca</name>
    <dbReference type="NCBI Taxonomy" id="85980"/>
    <lineage>
        <taxon>Eukaryota</taxon>
        <taxon>Fungi</taxon>
        <taxon>Dikarya</taxon>
        <taxon>Basidiomycota</taxon>
        <taxon>Agaricomycotina</taxon>
        <taxon>Agaricomycetes</taxon>
        <taxon>Agaricomycetidae</taxon>
        <taxon>Boletales</taxon>
        <taxon>Boletales incertae sedis</taxon>
        <taxon>Leucogyrophana</taxon>
    </lineage>
</organism>
<accession>A0ACB8BK82</accession>
<dbReference type="EMBL" id="MU266391">
    <property type="protein sequence ID" value="KAH7926004.1"/>
    <property type="molecule type" value="Genomic_DNA"/>
</dbReference>
<reference evidence="1" key="1">
    <citation type="journal article" date="2021" name="New Phytol.">
        <title>Evolutionary innovations through gain and loss of genes in the ectomycorrhizal Boletales.</title>
        <authorList>
            <person name="Wu G."/>
            <person name="Miyauchi S."/>
            <person name="Morin E."/>
            <person name="Kuo A."/>
            <person name="Drula E."/>
            <person name="Varga T."/>
            <person name="Kohler A."/>
            <person name="Feng B."/>
            <person name="Cao Y."/>
            <person name="Lipzen A."/>
            <person name="Daum C."/>
            <person name="Hundley H."/>
            <person name="Pangilinan J."/>
            <person name="Johnson J."/>
            <person name="Barry K."/>
            <person name="LaButti K."/>
            <person name="Ng V."/>
            <person name="Ahrendt S."/>
            <person name="Min B."/>
            <person name="Choi I.G."/>
            <person name="Park H."/>
            <person name="Plett J.M."/>
            <person name="Magnuson J."/>
            <person name="Spatafora J.W."/>
            <person name="Nagy L.G."/>
            <person name="Henrissat B."/>
            <person name="Grigoriev I.V."/>
            <person name="Yang Z.L."/>
            <person name="Xu J."/>
            <person name="Martin F.M."/>
        </authorList>
    </citation>
    <scope>NUCLEOTIDE SEQUENCE</scope>
    <source>
        <strain evidence="1">KUC20120723A-06</strain>
    </source>
</reference>
<evidence type="ECO:0000313" key="2">
    <source>
        <dbReference type="Proteomes" id="UP000790709"/>
    </source>
</evidence>
<keyword evidence="2" id="KW-1185">Reference proteome</keyword>
<comment type="caution">
    <text evidence="1">The sequence shown here is derived from an EMBL/GenBank/DDBJ whole genome shotgun (WGS) entry which is preliminary data.</text>
</comment>
<dbReference type="Proteomes" id="UP000790709">
    <property type="component" value="Unassembled WGS sequence"/>
</dbReference>